<dbReference type="Gene3D" id="3.40.50.2000">
    <property type="entry name" value="Glycogen Phosphorylase B"/>
    <property type="match status" value="1"/>
</dbReference>
<dbReference type="EMBL" id="CAJPIZ010002829">
    <property type="protein sequence ID" value="CAG2105559.1"/>
    <property type="molecule type" value="Genomic_DNA"/>
</dbReference>
<proteinExistence type="predicted"/>
<dbReference type="OrthoDB" id="5835829at2759"/>
<gene>
    <name evidence="1" type="ORF">OSB1V03_LOCUS5565</name>
</gene>
<protein>
    <recommendedName>
        <fullName evidence="3">UDP-glycosyltransferase</fullName>
    </recommendedName>
</protein>
<evidence type="ECO:0008006" key="3">
    <source>
        <dbReference type="Google" id="ProtNLM"/>
    </source>
</evidence>
<dbReference type="SUPFAM" id="SSF53756">
    <property type="entry name" value="UDP-Glycosyltransferase/glycogen phosphorylase"/>
    <property type="match status" value="1"/>
</dbReference>
<keyword evidence="2" id="KW-1185">Reference proteome</keyword>
<evidence type="ECO:0000313" key="2">
    <source>
        <dbReference type="Proteomes" id="UP000759131"/>
    </source>
</evidence>
<dbReference type="Proteomes" id="UP000759131">
    <property type="component" value="Unassembled WGS sequence"/>
</dbReference>
<dbReference type="AlphaFoldDB" id="A0A7R9KLB5"/>
<accession>A0A7R9KLB5</accession>
<sequence>MPPKRALNVLFYPTDAVGHVNAATGIAQVLLGAGHRCVFIISDKWLGKLTKYGIEEVLLEETNTSSLADTTTTPKQIDSNANNDPALYWANLMKQTGTFTGLPPLTRLINVRKNLYKTEMNDIERLNPLIEGLLERLKPDIIFTDQFITVPAIDTAVPAIDTAGIPWVWWCSPNPLVFLDDDKLTPPGCSGLPASGPMAEWQAFRSAVNEASEETWNYWNSYCVAKGVKPLNKYKYLNFSPYLNIYGFPLELDYTDIRPLPPNWHQFDNLKRTDRDITFEIPVPLRDRPGK</sequence>
<name>A0A7R9KLB5_9ACAR</name>
<dbReference type="EMBL" id="OC857404">
    <property type="protein sequence ID" value="CAD7625129.1"/>
    <property type="molecule type" value="Genomic_DNA"/>
</dbReference>
<organism evidence="1">
    <name type="scientific">Medioppia subpectinata</name>
    <dbReference type="NCBI Taxonomy" id="1979941"/>
    <lineage>
        <taxon>Eukaryota</taxon>
        <taxon>Metazoa</taxon>
        <taxon>Ecdysozoa</taxon>
        <taxon>Arthropoda</taxon>
        <taxon>Chelicerata</taxon>
        <taxon>Arachnida</taxon>
        <taxon>Acari</taxon>
        <taxon>Acariformes</taxon>
        <taxon>Sarcoptiformes</taxon>
        <taxon>Oribatida</taxon>
        <taxon>Brachypylina</taxon>
        <taxon>Oppioidea</taxon>
        <taxon>Oppiidae</taxon>
        <taxon>Medioppia</taxon>
    </lineage>
</organism>
<reference evidence="1" key="1">
    <citation type="submission" date="2020-11" db="EMBL/GenBank/DDBJ databases">
        <authorList>
            <person name="Tran Van P."/>
        </authorList>
    </citation>
    <scope>NUCLEOTIDE SEQUENCE</scope>
</reference>
<feature type="non-terminal residue" evidence="1">
    <location>
        <position position="1"/>
    </location>
</feature>
<evidence type="ECO:0000313" key="1">
    <source>
        <dbReference type="EMBL" id="CAD7625129.1"/>
    </source>
</evidence>